<sequence length="30" mass="3713">MRKKKKKTFKIAFSCCVPRLVHVTWCHWHI</sequence>
<dbReference type="AlphaFoldDB" id="A0A2P2LID0"/>
<protein>
    <submittedName>
        <fullName evidence="1">Uncharacterized protein</fullName>
    </submittedName>
</protein>
<dbReference type="EMBL" id="GGEC01037243">
    <property type="protein sequence ID" value="MBX17727.1"/>
    <property type="molecule type" value="Transcribed_RNA"/>
</dbReference>
<accession>A0A2P2LID0</accession>
<evidence type="ECO:0000313" key="1">
    <source>
        <dbReference type="EMBL" id="MBX17727.1"/>
    </source>
</evidence>
<organism evidence="1">
    <name type="scientific">Rhizophora mucronata</name>
    <name type="common">Asiatic mangrove</name>
    <dbReference type="NCBI Taxonomy" id="61149"/>
    <lineage>
        <taxon>Eukaryota</taxon>
        <taxon>Viridiplantae</taxon>
        <taxon>Streptophyta</taxon>
        <taxon>Embryophyta</taxon>
        <taxon>Tracheophyta</taxon>
        <taxon>Spermatophyta</taxon>
        <taxon>Magnoliopsida</taxon>
        <taxon>eudicotyledons</taxon>
        <taxon>Gunneridae</taxon>
        <taxon>Pentapetalae</taxon>
        <taxon>rosids</taxon>
        <taxon>fabids</taxon>
        <taxon>Malpighiales</taxon>
        <taxon>Rhizophoraceae</taxon>
        <taxon>Rhizophora</taxon>
    </lineage>
</organism>
<proteinExistence type="predicted"/>
<reference evidence="1" key="1">
    <citation type="submission" date="2018-02" db="EMBL/GenBank/DDBJ databases">
        <title>Rhizophora mucronata_Transcriptome.</title>
        <authorList>
            <person name="Meera S.P."/>
            <person name="Sreeshan A."/>
            <person name="Augustine A."/>
        </authorList>
    </citation>
    <scope>NUCLEOTIDE SEQUENCE</scope>
    <source>
        <tissue evidence="1">Leaf</tissue>
    </source>
</reference>
<name>A0A2P2LID0_RHIMU</name>